<evidence type="ECO:0000313" key="1">
    <source>
        <dbReference type="EMBL" id="MTK22781.1"/>
    </source>
</evidence>
<organism evidence="1 2">
    <name type="scientific">Turicibacter sanguinis</name>
    <dbReference type="NCBI Taxonomy" id="154288"/>
    <lineage>
        <taxon>Bacteria</taxon>
        <taxon>Bacillati</taxon>
        <taxon>Bacillota</taxon>
        <taxon>Erysipelotrichia</taxon>
        <taxon>Erysipelotrichales</taxon>
        <taxon>Turicibacteraceae</taxon>
        <taxon>Turicibacter</taxon>
    </lineage>
</organism>
<dbReference type="Gene3D" id="1.10.287.1080">
    <property type="entry name" value="MazG-like"/>
    <property type="match status" value="1"/>
</dbReference>
<protein>
    <submittedName>
        <fullName evidence="1">Uncharacterized protein</fullName>
    </submittedName>
</protein>
<gene>
    <name evidence="1" type="ORF">GMA92_15400</name>
</gene>
<accession>A0A9X4XG98</accession>
<sequence length="102" mass="11708">MMTTSDSVICRKAVETFGVEIQQIVAMEELGELIQAISKIARWECSQSEDLETLFKYIDNLSEEIADVEIILEQLKQCYGCHIQVNDHKRKKLDKLKSMVEG</sequence>
<comment type="caution">
    <text evidence="1">The sequence shown here is derived from an EMBL/GenBank/DDBJ whole genome shotgun (WGS) entry which is preliminary data.</text>
</comment>
<reference evidence="1 2" key="1">
    <citation type="journal article" date="2019" name="Nat. Med.">
        <title>A library of human gut bacterial isolates paired with longitudinal multiomics data enables mechanistic microbiome research.</title>
        <authorList>
            <person name="Poyet M."/>
            <person name="Groussin M."/>
            <person name="Gibbons S.M."/>
            <person name="Avila-Pacheco J."/>
            <person name="Jiang X."/>
            <person name="Kearney S.M."/>
            <person name="Perrotta A.R."/>
            <person name="Berdy B."/>
            <person name="Zhao S."/>
            <person name="Lieberman T.D."/>
            <person name="Swanson P.K."/>
            <person name="Smith M."/>
            <person name="Roesemann S."/>
            <person name="Alexander J.E."/>
            <person name="Rich S.A."/>
            <person name="Livny J."/>
            <person name="Vlamakis H."/>
            <person name="Clish C."/>
            <person name="Bullock K."/>
            <person name="Deik A."/>
            <person name="Scott J."/>
            <person name="Pierce K.A."/>
            <person name="Xavier R.J."/>
            <person name="Alm E.J."/>
        </authorList>
    </citation>
    <scope>NUCLEOTIDE SEQUENCE [LARGE SCALE GENOMIC DNA]</scope>
    <source>
        <strain evidence="1 2">BIOML-A198</strain>
    </source>
</reference>
<dbReference type="EMBL" id="WMQE01000058">
    <property type="protein sequence ID" value="MTK22781.1"/>
    <property type="molecule type" value="Genomic_DNA"/>
</dbReference>
<dbReference type="AlphaFoldDB" id="A0A9X4XG98"/>
<name>A0A9X4XG98_9FIRM</name>
<dbReference type="CDD" id="cd11539">
    <property type="entry name" value="NTP-PPase_u2"/>
    <property type="match status" value="1"/>
</dbReference>
<dbReference type="SUPFAM" id="SSF101386">
    <property type="entry name" value="all-alpha NTP pyrophosphatases"/>
    <property type="match status" value="1"/>
</dbReference>
<evidence type="ECO:0000313" key="2">
    <source>
        <dbReference type="Proteomes" id="UP000487649"/>
    </source>
</evidence>
<dbReference type="Proteomes" id="UP000487649">
    <property type="component" value="Unassembled WGS sequence"/>
</dbReference>
<proteinExistence type="predicted"/>